<evidence type="ECO:0000256" key="1">
    <source>
        <dbReference type="ARBA" id="ARBA00004651"/>
    </source>
</evidence>
<protein>
    <submittedName>
        <fullName evidence="9">Carbohydrate ABC transporter permease</fullName>
    </submittedName>
</protein>
<evidence type="ECO:0000256" key="5">
    <source>
        <dbReference type="ARBA" id="ARBA00022989"/>
    </source>
</evidence>
<evidence type="ECO:0000256" key="7">
    <source>
        <dbReference type="RuleBase" id="RU363032"/>
    </source>
</evidence>
<reference evidence="10" key="1">
    <citation type="journal article" date="2019" name="Int. J. Syst. Evol. Microbiol.">
        <title>The Global Catalogue of Microorganisms (GCM) 10K type strain sequencing project: providing services to taxonomists for standard genome sequencing and annotation.</title>
        <authorList>
            <consortium name="The Broad Institute Genomics Platform"/>
            <consortium name="The Broad Institute Genome Sequencing Center for Infectious Disease"/>
            <person name="Wu L."/>
            <person name="Ma J."/>
        </authorList>
    </citation>
    <scope>NUCLEOTIDE SEQUENCE [LARGE SCALE GENOMIC DNA]</scope>
    <source>
        <strain evidence="10">JCM 18537</strain>
    </source>
</reference>
<feature type="transmembrane region" description="Helical" evidence="7">
    <location>
        <begin position="95"/>
        <end position="119"/>
    </location>
</feature>
<dbReference type="Pfam" id="PF00528">
    <property type="entry name" value="BPD_transp_1"/>
    <property type="match status" value="1"/>
</dbReference>
<comment type="similarity">
    <text evidence="7">Belongs to the binding-protein-dependent transport system permease family.</text>
</comment>
<evidence type="ECO:0000256" key="2">
    <source>
        <dbReference type="ARBA" id="ARBA00022448"/>
    </source>
</evidence>
<dbReference type="InterPro" id="IPR000515">
    <property type="entry name" value="MetI-like"/>
</dbReference>
<feature type="transmembrane region" description="Helical" evidence="7">
    <location>
        <begin position="153"/>
        <end position="180"/>
    </location>
</feature>
<keyword evidence="3" id="KW-1003">Cell membrane</keyword>
<evidence type="ECO:0000256" key="4">
    <source>
        <dbReference type="ARBA" id="ARBA00022692"/>
    </source>
</evidence>
<keyword evidence="6 7" id="KW-0472">Membrane</keyword>
<comment type="caution">
    <text evidence="9">The sequence shown here is derived from an EMBL/GenBank/DDBJ whole genome shotgun (WGS) entry which is preliminary data.</text>
</comment>
<dbReference type="PROSITE" id="PS50928">
    <property type="entry name" value="ABC_TM1"/>
    <property type="match status" value="1"/>
</dbReference>
<proteinExistence type="inferred from homology"/>
<dbReference type="PANTHER" id="PTHR43744">
    <property type="entry name" value="ABC TRANSPORTER PERMEASE PROTEIN MG189-RELATED-RELATED"/>
    <property type="match status" value="1"/>
</dbReference>
<feature type="transmembrane region" description="Helical" evidence="7">
    <location>
        <begin position="201"/>
        <end position="223"/>
    </location>
</feature>
<dbReference type="CDD" id="cd06261">
    <property type="entry name" value="TM_PBP2"/>
    <property type="match status" value="1"/>
</dbReference>
<sequence length="297" mass="31846">MTSALVTTGRPAPAGRGIGVGALRHRTGQLLAIAVCLLAALVCAFPILIVLITAFTPSNETLSYPPTLLPDAWTLDNFAEVFRRLPVWDQLQNTIVMSIGVTVLSLLLDSAAAYALACIDFRGRGLLLGVFIATMMVPFQALLIPLYQMLSEWGLIGTMVGLIIPRASDVAGIFLLRQFFVMIPRDLDNAARIDGASEFRIYWSIILPNATAGLLTLGLFNFIGNWNDMIWPMIMTNAAEDRTLVAGLALLNGTAQGVIPYGVSMAGALISVVPIVIVFAIVQKRFIEGIASSGIKG</sequence>
<dbReference type="SUPFAM" id="SSF161098">
    <property type="entry name" value="MetI-like"/>
    <property type="match status" value="1"/>
</dbReference>
<keyword evidence="4 7" id="KW-0812">Transmembrane</keyword>
<feature type="transmembrane region" description="Helical" evidence="7">
    <location>
        <begin position="30"/>
        <end position="55"/>
    </location>
</feature>
<evidence type="ECO:0000256" key="6">
    <source>
        <dbReference type="ARBA" id="ARBA00023136"/>
    </source>
</evidence>
<evidence type="ECO:0000313" key="9">
    <source>
        <dbReference type="EMBL" id="GAA4770027.1"/>
    </source>
</evidence>
<dbReference type="Gene3D" id="1.10.3720.10">
    <property type="entry name" value="MetI-like"/>
    <property type="match status" value="1"/>
</dbReference>
<comment type="subcellular location">
    <subcellularLocation>
        <location evidence="1 7">Cell membrane</location>
        <topology evidence="1 7">Multi-pass membrane protein</topology>
    </subcellularLocation>
</comment>
<organism evidence="9 10">
    <name type="scientific">Microbacterium gilvum</name>
    <dbReference type="NCBI Taxonomy" id="1336204"/>
    <lineage>
        <taxon>Bacteria</taxon>
        <taxon>Bacillati</taxon>
        <taxon>Actinomycetota</taxon>
        <taxon>Actinomycetes</taxon>
        <taxon>Micrococcales</taxon>
        <taxon>Microbacteriaceae</taxon>
        <taxon>Microbacterium</taxon>
    </lineage>
</organism>
<dbReference type="Proteomes" id="UP001501645">
    <property type="component" value="Unassembled WGS sequence"/>
</dbReference>
<keyword evidence="2 7" id="KW-0813">Transport</keyword>
<feature type="transmembrane region" description="Helical" evidence="7">
    <location>
        <begin position="258"/>
        <end position="282"/>
    </location>
</feature>
<evidence type="ECO:0000256" key="3">
    <source>
        <dbReference type="ARBA" id="ARBA00022475"/>
    </source>
</evidence>
<dbReference type="PANTHER" id="PTHR43744:SF12">
    <property type="entry name" value="ABC TRANSPORTER PERMEASE PROTEIN MG189-RELATED"/>
    <property type="match status" value="1"/>
</dbReference>
<keyword evidence="10" id="KW-1185">Reference proteome</keyword>
<dbReference type="RefSeq" id="WP_345437101.1">
    <property type="nucleotide sequence ID" value="NZ_BAABKO010000002.1"/>
</dbReference>
<keyword evidence="5 7" id="KW-1133">Transmembrane helix</keyword>
<gene>
    <name evidence="9" type="ORF">GCM10023351_12180</name>
</gene>
<dbReference type="InterPro" id="IPR035906">
    <property type="entry name" value="MetI-like_sf"/>
</dbReference>
<feature type="transmembrane region" description="Helical" evidence="7">
    <location>
        <begin position="126"/>
        <end position="147"/>
    </location>
</feature>
<evidence type="ECO:0000259" key="8">
    <source>
        <dbReference type="PROSITE" id="PS50928"/>
    </source>
</evidence>
<dbReference type="EMBL" id="BAABKO010000002">
    <property type="protein sequence ID" value="GAA4770027.1"/>
    <property type="molecule type" value="Genomic_DNA"/>
</dbReference>
<evidence type="ECO:0000313" key="10">
    <source>
        <dbReference type="Proteomes" id="UP001501645"/>
    </source>
</evidence>
<accession>A0ABP8ZZE5</accession>
<name>A0ABP8ZZE5_9MICO</name>
<feature type="domain" description="ABC transmembrane type-1" evidence="8">
    <location>
        <begin position="91"/>
        <end position="282"/>
    </location>
</feature>